<proteinExistence type="predicted"/>
<dbReference type="Proteomes" id="UP000215413">
    <property type="component" value="Unassembled WGS sequence"/>
</dbReference>
<dbReference type="Pfam" id="PF21778">
    <property type="entry name" value="DUF6873"/>
    <property type="match status" value="1"/>
</dbReference>
<gene>
    <name evidence="2" type="ORF">B9N49_03955</name>
</gene>
<accession>A0A233V527</accession>
<dbReference type="EMBL" id="NDYC01000019">
    <property type="protein sequence ID" value="OXZ27487.1"/>
    <property type="molecule type" value="Genomic_DNA"/>
</dbReference>
<feature type="domain" description="DUF6873" evidence="1">
    <location>
        <begin position="151"/>
        <end position="374"/>
    </location>
</feature>
<reference evidence="3" key="1">
    <citation type="submission" date="2017-04" db="EMBL/GenBank/DDBJ databases">
        <title>Finegoldia magna isolated from orthopedic joint implant-associated infections.</title>
        <authorList>
            <person name="Bjorklund S."/>
            <person name="Bruggemann H."/>
            <person name="Jensen A."/>
            <person name="Hellmark B."/>
            <person name="Soderquist B."/>
        </authorList>
    </citation>
    <scope>NUCLEOTIDE SEQUENCE [LARGE SCALE GENOMIC DNA]</scope>
    <source>
        <strain evidence="3">CCUG 54800</strain>
    </source>
</reference>
<dbReference type="RefSeq" id="WP_094205611.1">
    <property type="nucleotide sequence ID" value="NZ_JAWGQT010000005.1"/>
</dbReference>
<dbReference type="Gene3D" id="3.40.630.30">
    <property type="match status" value="1"/>
</dbReference>
<protein>
    <recommendedName>
        <fullName evidence="1">DUF6873 domain-containing protein</fullName>
    </recommendedName>
</protein>
<evidence type="ECO:0000313" key="2">
    <source>
        <dbReference type="EMBL" id="OXZ27487.1"/>
    </source>
</evidence>
<dbReference type="InterPro" id="IPR049238">
    <property type="entry name" value="DUF6873"/>
</dbReference>
<evidence type="ECO:0000259" key="1">
    <source>
        <dbReference type="Pfam" id="PF21778"/>
    </source>
</evidence>
<name>A0A233V527_FINMA</name>
<sequence>MIFIDLLKDEYIEELSDFVYKLRNNFLFQNKFDSNLAKNRTTIIKSLKKQISNRNHFVIFEGTKLIGYLVLDLDDKELLIKEIYIDKINKSILFKIFRFLMDYALSNLFDIIKFKFNGFIFDEIIKEHLDDQNRLEIKNDMFEESHKKFAIISFKAKNGLIKFLKGNNYEVIYSFDSKKMDEKVNDHVDMQIRKINENTFVCTQESYFHYRTYLPNYITLYVTELEITNTYPKDCLLNNFSIENHLICNKKSVDPVILKLLKDEKIIMVKQGYSKCSTIVTDKFVITSDKSIYKSVQKQSIKAYLIDAGEIKLEGYDTGFIGGTCGYCADLGVVFYGNLKNYKFKNKLIEFLEKENIKYYYTDDDDFIDRGSIIFN</sequence>
<comment type="caution">
    <text evidence="2">The sequence shown here is derived from an EMBL/GenBank/DDBJ whole genome shotgun (WGS) entry which is preliminary data.</text>
</comment>
<evidence type="ECO:0000313" key="3">
    <source>
        <dbReference type="Proteomes" id="UP000215413"/>
    </source>
</evidence>
<dbReference type="AlphaFoldDB" id="A0A233V527"/>
<organism evidence="2 3">
    <name type="scientific">Finegoldia magna</name>
    <name type="common">Peptostreptococcus magnus</name>
    <dbReference type="NCBI Taxonomy" id="1260"/>
    <lineage>
        <taxon>Bacteria</taxon>
        <taxon>Bacillati</taxon>
        <taxon>Bacillota</taxon>
        <taxon>Tissierellia</taxon>
        <taxon>Tissierellales</taxon>
        <taxon>Peptoniphilaceae</taxon>
        <taxon>Finegoldia</taxon>
    </lineage>
</organism>